<evidence type="ECO:0000313" key="9">
    <source>
        <dbReference type="EMBL" id="GMI49197.1"/>
    </source>
</evidence>
<organism evidence="9 10">
    <name type="scientific">Triparma columacea</name>
    <dbReference type="NCBI Taxonomy" id="722753"/>
    <lineage>
        <taxon>Eukaryota</taxon>
        <taxon>Sar</taxon>
        <taxon>Stramenopiles</taxon>
        <taxon>Ochrophyta</taxon>
        <taxon>Bolidophyceae</taxon>
        <taxon>Parmales</taxon>
        <taxon>Triparmaceae</taxon>
        <taxon>Triparma</taxon>
    </lineage>
</organism>
<keyword evidence="5" id="KW-0812">Transmembrane</keyword>
<evidence type="ECO:0000256" key="1">
    <source>
        <dbReference type="ARBA" id="ARBA00007633"/>
    </source>
</evidence>
<feature type="transmembrane region" description="Helical" evidence="5">
    <location>
        <begin position="676"/>
        <end position="697"/>
    </location>
</feature>
<evidence type="ECO:0000256" key="4">
    <source>
        <dbReference type="ARBA" id="ARBA00023180"/>
    </source>
</evidence>
<dbReference type="PANTHER" id="PTHR14611">
    <property type="entry name" value="TECTONIC FAMILY MEMBER"/>
    <property type="match status" value="1"/>
</dbReference>
<comment type="similarity">
    <text evidence="1">Belongs to the tectonic family.</text>
</comment>
<name>A0A9W7LH20_9STRA</name>
<reference evidence="10" key="1">
    <citation type="journal article" date="2023" name="Commun. Biol.">
        <title>Genome analysis of Parmales, the sister group of diatoms, reveals the evolutionary specialization of diatoms from phago-mixotrophs to photoautotrophs.</title>
        <authorList>
            <person name="Ban H."/>
            <person name="Sato S."/>
            <person name="Yoshikawa S."/>
            <person name="Yamada K."/>
            <person name="Nakamura Y."/>
            <person name="Ichinomiya M."/>
            <person name="Sato N."/>
            <person name="Blanc-Mathieu R."/>
            <person name="Endo H."/>
            <person name="Kuwata A."/>
            <person name="Ogata H."/>
        </authorList>
    </citation>
    <scope>NUCLEOTIDE SEQUENCE [LARGE SCALE GENOMIC DNA]</scope>
</reference>
<feature type="chain" id="PRO_5040948285" description="Tectonic domain-containing protein" evidence="6">
    <location>
        <begin position="21"/>
        <end position="698"/>
    </location>
</feature>
<dbReference type="InterPro" id="IPR057724">
    <property type="entry name" value="TCTN1-3_N"/>
</dbReference>
<sequence>MNSFLALTVLSLGLYARVEAALPSLNEGCEINPDMELTSQQLALAGNVGNTENIFMPPGCTCKESGVIASSCVKFDCGCKCDVTAGMCDLNCCCDTECTSDQVALFSECLDSGTSAAVYETCYTPFELQAINAKYPMRSDEATESFYKNLLCVQTDNSGTKGIFFDTGTTHTALYPSAADAFKSAPDCVTDYNYICYEKDSLTGRSSDDNYVYGDYLPTIHIPDVANPTTAVTAFGGSLPLTSADSHGFCSELNSAEFGETVDKEDNSCVREVTDLASQCEVDLDFEKFTTDLFVSRKQSTAYAQAPTLTDFLNVGIIKVDYAGTYDDSQGSDWDTATSTCKQALKSICYEVRYDANFEIVEIGARLELVDVTATGFFEQSYSIEFIGISPPANGYSLASNNFVNRTRSGNPGYIFERPVLGGRIHPDESKAIMAASKGFQIMSAPTGECDVSDPINSNKGQTVGFGVDTSSTCTISLMVDELKQLCEGTAHGGNDYLFKYKEGQDNPYIPAWITTMYNTTYSEALSGGLRSNSGLLLGIFGNADPLDETQWIDVVSLDLPTTAPSYLEAQQTCTGFPTSTHYKIQWTNVGSTTNPQAKIMSAQVEHGTEPMVFMNTLAAGAAETQKFPFTVTVEWQYYELDSELYSPPAPPIIFSVPYDVFYPFQIDSAAVRRGGGGSLLILCITGGVAIIASMFLI</sequence>
<dbReference type="OrthoDB" id="2104337at2759"/>
<dbReference type="Pfam" id="PF25752">
    <property type="entry name" value="DUF1619_N"/>
    <property type="match status" value="1"/>
</dbReference>
<accession>A0A9W7LH20</accession>
<dbReference type="InterPro" id="IPR040354">
    <property type="entry name" value="TCTN1-3"/>
</dbReference>
<dbReference type="GO" id="GO:0030030">
    <property type="term" value="P:cell projection organization"/>
    <property type="evidence" value="ECO:0007669"/>
    <property type="project" value="UniProtKB-KW"/>
</dbReference>
<evidence type="ECO:0000259" key="7">
    <source>
        <dbReference type="Pfam" id="PF07773"/>
    </source>
</evidence>
<dbReference type="InterPro" id="IPR011677">
    <property type="entry name" value="TCTN1-3_dom"/>
</dbReference>
<gene>
    <name evidence="9" type="ORF">TrCOL_g12559</name>
</gene>
<dbReference type="EMBL" id="BRYA01000476">
    <property type="protein sequence ID" value="GMI49197.1"/>
    <property type="molecule type" value="Genomic_DNA"/>
</dbReference>
<evidence type="ECO:0000313" key="10">
    <source>
        <dbReference type="Proteomes" id="UP001165065"/>
    </source>
</evidence>
<evidence type="ECO:0000256" key="2">
    <source>
        <dbReference type="ARBA" id="ARBA00022729"/>
    </source>
</evidence>
<keyword evidence="2 6" id="KW-0732">Signal</keyword>
<evidence type="ECO:0000256" key="5">
    <source>
        <dbReference type="SAM" id="Phobius"/>
    </source>
</evidence>
<keyword evidence="10" id="KW-1185">Reference proteome</keyword>
<keyword evidence="3" id="KW-0970">Cilium biogenesis/degradation</keyword>
<keyword evidence="5" id="KW-0472">Membrane</keyword>
<evidence type="ECO:0000256" key="6">
    <source>
        <dbReference type="SAM" id="SignalP"/>
    </source>
</evidence>
<dbReference type="PANTHER" id="PTHR14611:SF2">
    <property type="entry name" value="TECTONIC"/>
    <property type="match status" value="1"/>
</dbReference>
<evidence type="ECO:0000256" key="3">
    <source>
        <dbReference type="ARBA" id="ARBA00022794"/>
    </source>
</evidence>
<feature type="domain" description="Tectonic-1-3" evidence="7">
    <location>
        <begin position="459"/>
        <end position="606"/>
    </location>
</feature>
<keyword evidence="4" id="KW-0325">Glycoprotein</keyword>
<keyword evidence="5" id="KW-1133">Transmembrane helix</keyword>
<evidence type="ECO:0000259" key="8">
    <source>
        <dbReference type="Pfam" id="PF25752"/>
    </source>
</evidence>
<dbReference type="AlphaFoldDB" id="A0A9W7LH20"/>
<evidence type="ECO:0008006" key="11">
    <source>
        <dbReference type="Google" id="ProtNLM"/>
    </source>
</evidence>
<feature type="signal peptide" evidence="6">
    <location>
        <begin position="1"/>
        <end position="20"/>
    </location>
</feature>
<protein>
    <recommendedName>
        <fullName evidence="11">Tectonic domain-containing protein</fullName>
    </recommendedName>
</protein>
<dbReference type="Pfam" id="PF07773">
    <property type="entry name" value="TCTN_DUF1619"/>
    <property type="match status" value="1"/>
</dbReference>
<proteinExistence type="inferred from homology"/>
<dbReference type="Proteomes" id="UP001165065">
    <property type="component" value="Unassembled WGS sequence"/>
</dbReference>
<feature type="domain" description="Tectonic-1-3 N-terminal" evidence="8">
    <location>
        <begin position="65"/>
        <end position="165"/>
    </location>
</feature>
<comment type="caution">
    <text evidence="9">The sequence shown here is derived from an EMBL/GenBank/DDBJ whole genome shotgun (WGS) entry which is preliminary data.</text>
</comment>